<dbReference type="Gene3D" id="3.40.50.300">
    <property type="entry name" value="P-loop containing nucleotide triphosphate hydrolases"/>
    <property type="match status" value="1"/>
</dbReference>
<dbReference type="InterPro" id="IPR014014">
    <property type="entry name" value="RNA_helicase_DEAD_Q_motif"/>
</dbReference>
<dbReference type="AlphaFoldDB" id="A0AAE0EH53"/>
<feature type="short sequence motif" description="Q motif" evidence="5">
    <location>
        <begin position="71"/>
        <end position="99"/>
    </location>
</feature>
<dbReference type="GO" id="GO:0005524">
    <property type="term" value="F:ATP binding"/>
    <property type="evidence" value="ECO:0007669"/>
    <property type="project" value="UniProtKB-KW"/>
</dbReference>
<gene>
    <name evidence="7" type="ORF">Dsin_007494</name>
</gene>
<dbReference type="GO" id="GO:0003724">
    <property type="term" value="F:RNA helicase activity"/>
    <property type="evidence" value="ECO:0007669"/>
    <property type="project" value="InterPro"/>
</dbReference>
<keyword evidence="3" id="KW-0347">Helicase</keyword>
<evidence type="ECO:0000256" key="5">
    <source>
        <dbReference type="PROSITE-ProRule" id="PRU00552"/>
    </source>
</evidence>
<accession>A0AAE0EH53</accession>
<evidence type="ECO:0000256" key="1">
    <source>
        <dbReference type="ARBA" id="ARBA00022741"/>
    </source>
</evidence>
<dbReference type="GO" id="GO:0016787">
    <property type="term" value="F:hydrolase activity"/>
    <property type="evidence" value="ECO:0007669"/>
    <property type="project" value="UniProtKB-KW"/>
</dbReference>
<evidence type="ECO:0000259" key="6">
    <source>
        <dbReference type="PROSITE" id="PS51195"/>
    </source>
</evidence>
<comment type="caution">
    <text evidence="7">The sequence shown here is derived from an EMBL/GenBank/DDBJ whole genome shotgun (WGS) entry which is preliminary data.</text>
</comment>
<sequence length="139" mass="15799">MRSRDSMYLRVRISPAQTVVVNEENEKEEDGPSKVKKELNRQMERDAVFRKKYSIHVAGTNVPSPLNTFAELSSRYGCESYLLHNLAELGFKEPTPIQRQAIPVLLSALRTPRSVTSFGLTPWLFILLKSSRDSSPHPN</sequence>
<evidence type="ECO:0000313" key="7">
    <source>
        <dbReference type="EMBL" id="KAK3227632.1"/>
    </source>
</evidence>
<dbReference type="InterPro" id="IPR027417">
    <property type="entry name" value="P-loop_NTPase"/>
</dbReference>
<evidence type="ECO:0000313" key="8">
    <source>
        <dbReference type="Proteomes" id="UP001281410"/>
    </source>
</evidence>
<keyword evidence="4" id="KW-0067">ATP-binding</keyword>
<dbReference type="EMBL" id="JANJYJ010000002">
    <property type="protein sequence ID" value="KAK3227632.1"/>
    <property type="molecule type" value="Genomic_DNA"/>
</dbReference>
<evidence type="ECO:0000256" key="4">
    <source>
        <dbReference type="ARBA" id="ARBA00022840"/>
    </source>
</evidence>
<evidence type="ECO:0000256" key="2">
    <source>
        <dbReference type="ARBA" id="ARBA00022801"/>
    </source>
</evidence>
<dbReference type="SUPFAM" id="SSF52540">
    <property type="entry name" value="P-loop containing nucleoside triphosphate hydrolases"/>
    <property type="match status" value="1"/>
</dbReference>
<reference evidence="7" key="1">
    <citation type="journal article" date="2023" name="Plant J.">
        <title>Genome sequences and population genomics provide insights into the demographic history, inbreeding, and mutation load of two 'living fossil' tree species of Dipteronia.</title>
        <authorList>
            <person name="Feng Y."/>
            <person name="Comes H.P."/>
            <person name="Chen J."/>
            <person name="Zhu S."/>
            <person name="Lu R."/>
            <person name="Zhang X."/>
            <person name="Li P."/>
            <person name="Qiu J."/>
            <person name="Olsen K.M."/>
            <person name="Qiu Y."/>
        </authorList>
    </citation>
    <scope>NUCLEOTIDE SEQUENCE</scope>
    <source>
        <strain evidence="7">NBL</strain>
    </source>
</reference>
<evidence type="ECO:0000256" key="3">
    <source>
        <dbReference type="ARBA" id="ARBA00022806"/>
    </source>
</evidence>
<dbReference type="PROSITE" id="PS51195">
    <property type="entry name" value="Q_MOTIF"/>
    <property type="match status" value="1"/>
</dbReference>
<keyword evidence="8" id="KW-1185">Reference proteome</keyword>
<feature type="domain" description="DEAD-box RNA helicase Q" evidence="6">
    <location>
        <begin position="71"/>
        <end position="99"/>
    </location>
</feature>
<proteinExistence type="predicted"/>
<dbReference type="Proteomes" id="UP001281410">
    <property type="component" value="Unassembled WGS sequence"/>
</dbReference>
<keyword evidence="2" id="KW-0378">Hydrolase</keyword>
<organism evidence="7 8">
    <name type="scientific">Dipteronia sinensis</name>
    <dbReference type="NCBI Taxonomy" id="43782"/>
    <lineage>
        <taxon>Eukaryota</taxon>
        <taxon>Viridiplantae</taxon>
        <taxon>Streptophyta</taxon>
        <taxon>Embryophyta</taxon>
        <taxon>Tracheophyta</taxon>
        <taxon>Spermatophyta</taxon>
        <taxon>Magnoliopsida</taxon>
        <taxon>eudicotyledons</taxon>
        <taxon>Gunneridae</taxon>
        <taxon>Pentapetalae</taxon>
        <taxon>rosids</taxon>
        <taxon>malvids</taxon>
        <taxon>Sapindales</taxon>
        <taxon>Sapindaceae</taxon>
        <taxon>Hippocastanoideae</taxon>
        <taxon>Acereae</taxon>
        <taxon>Dipteronia</taxon>
    </lineage>
</organism>
<keyword evidence="1" id="KW-0547">Nucleotide-binding</keyword>
<protein>
    <recommendedName>
        <fullName evidence="6">DEAD-box RNA helicase Q domain-containing protein</fullName>
    </recommendedName>
</protein>
<name>A0AAE0EH53_9ROSI</name>